<evidence type="ECO:0000313" key="1">
    <source>
        <dbReference type="EMBL" id="EKC62302.1"/>
    </source>
</evidence>
<gene>
    <name evidence="1" type="ORF">LEA_11911</name>
</gene>
<dbReference type="Gene3D" id="3.50.50.60">
    <property type="entry name" value="FAD/NAD(P)-binding domain"/>
    <property type="match status" value="1"/>
</dbReference>
<dbReference type="EMBL" id="AJWY01008044">
    <property type="protein sequence ID" value="EKC62302.1"/>
    <property type="molecule type" value="Genomic_DNA"/>
</dbReference>
<sequence length="29" mass="3025">MTNILKTERLKTDILIIGGGTAGCYAAVT</sequence>
<protein>
    <submittedName>
        <fullName evidence="1">Uncharacterized protein</fullName>
    </submittedName>
</protein>
<name>K1SNT3_9ZZZZ</name>
<dbReference type="SUPFAM" id="SSF51905">
    <property type="entry name" value="FAD/NAD(P)-binding domain"/>
    <property type="match status" value="1"/>
</dbReference>
<dbReference type="InterPro" id="IPR036188">
    <property type="entry name" value="FAD/NAD-bd_sf"/>
</dbReference>
<feature type="non-terminal residue" evidence="1">
    <location>
        <position position="29"/>
    </location>
</feature>
<reference evidence="1" key="1">
    <citation type="journal article" date="2013" name="Environ. Microbiol.">
        <title>Microbiota from the distal guts of lean and obese adolescents exhibit partial functional redundancy besides clear differences in community structure.</title>
        <authorList>
            <person name="Ferrer M."/>
            <person name="Ruiz A."/>
            <person name="Lanza F."/>
            <person name="Haange S.B."/>
            <person name="Oberbach A."/>
            <person name="Till H."/>
            <person name="Bargiela R."/>
            <person name="Campoy C."/>
            <person name="Segura M.T."/>
            <person name="Richter M."/>
            <person name="von Bergen M."/>
            <person name="Seifert J."/>
            <person name="Suarez A."/>
        </authorList>
    </citation>
    <scope>NUCLEOTIDE SEQUENCE</scope>
</reference>
<accession>K1SNT3</accession>
<dbReference type="AlphaFoldDB" id="K1SNT3"/>
<organism evidence="1">
    <name type="scientific">human gut metagenome</name>
    <dbReference type="NCBI Taxonomy" id="408170"/>
    <lineage>
        <taxon>unclassified sequences</taxon>
        <taxon>metagenomes</taxon>
        <taxon>organismal metagenomes</taxon>
    </lineage>
</organism>
<proteinExistence type="predicted"/>
<comment type="caution">
    <text evidence="1">The sequence shown here is derived from an EMBL/GenBank/DDBJ whole genome shotgun (WGS) entry which is preliminary data.</text>
</comment>
<dbReference type="PROSITE" id="PS51257">
    <property type="entry name" value="PROKAR_LIPOPROTEIN"/>
    <property type="match status" value="1"/>
</dbReference>